<dbReference type="AlphaFoldDB" id="A0A1M7EA85"/>
<dbReference type="Proteomes" id="UP000322545">
    <property type="component" value="Unassembled WGS sequence"/>
</dbReference>
<dbReference type="PRINTS" id="PR01590">
    <property type="entry name" value="HTHFIS"/>
</dbReference>
<dbReference type="Pfam" id="PF01590">
    <property type="entry name" value="GAF"/>
    <property type="match status" value="1"/>
</dbReference>
<evidence type="ECO:0000313" key="4">
    <source>
        <dbReference type="Proteomes" id="UP000322545"/>
    </source>
</evidence>
<dbReference type="InterPro" id="IPR002197">
    <property type="entry name" value="HTH_Fis"/>
</dbReference>
<feature type="domain" description="GAF" evidence="1">
    <location>
        <begin position="82"/>
        <end position="210"/>
    </location>
</feature>
<name>A0A1M7EA85_9RHOB</name>
<dbReference type="InterPro" id="IPR009057">
    <property type="entry name" value="Homeodomain-like_sf"/>
</dbReference>
<sequence length="339" mass="35870">MAWRVAARAMLSMTQHIERVLGTLSSGSAAARSRLAASWHRSFRAHGLDPAHRREVRQVTGKELRDRRDAQGAFLEVAAPQMDSLFGLIGRSGCGVLLTDAEGVVLELRCADGDAQVFRDWGLRPGADWSEAAEGTNGIGTCLAENRQVTIHRDQHFLARNIGMSCMDAPIHGPDGALIAALDVSSARADQTEAFNGLIAAMVAQTARQIEADAFRAAYAGRRIVVAGEAGQTEPAALLAVDDDDLIVGATRGARRAYGLPLGGALSPVPAGDILGREGAARGFERAERAAVMRALARAGGNVSEAARALGVGRATLYRRMARLEIAQGDEGSEDLSRN</sequence>
<keyword evidence="4" id="KW-1185">Reference proteome</keyword>
<dbReference type="SUPFAM" id="SSF46689">
    <property type="entry name" value="Homeodomain-like"/>
    <property type="match status" value="1"/>
</dbReference>
<dbReference type="Gene3D" id="3.30.450.40">
    <property type="match status" value="1"/>
</dbReference>
<reference evidence="3 4" key="1">
    <citation type="submission" date="2016-11" db="EMBL/GenBank/DDBJ databases">
        <authorList>
            <person name="Varghese N."/>
            <person name="Submissions S."/>
        </authorList>
    </citation>
    <scope>NUCLEOTIDE SEQUENCE [LARGE SCALE GENOMIC DNA]</scope>
    <source>
        <strain evidence="3 4">DSM 28249</strain>
    </source>
</reference>
<dbReference type="Gene3D" id="1.10.10.60">
    <property type="entry name" value="Homeodomain-like"/>
    <property type="match status" value="1"/>
</dbReference>
<protein>
    <submittedName>
        <fullName evidence="3">GAF domain-containing protein</fullName>
    </submittedName>
</protein>
<accession>A0A1M7EA85</accession>
<dbReference type="Pfam" id="PF02954">
    <property type="entry name" value="HTH_8"/>
    <property type="match status" value="1"/>
</dbReference>
<evidence type="ECO:0000259" key="2">
    <source>
        <dbReference type="Pfam" id="PF02954"/>
    </source>
</evidence>
<dbReference type="GO" id="GO:0043565">
    <property type="term" value="F:sequence-specific DNA binding"/>
    <property type="evidence" value="ECO:0007669"/>
    <property type="project" value="InterPro"/>
</dbReference>
<dbReference type="InterPro" id="IPR003018">
    <property type="entry name" value="GAF"/>
</dbReference>
<organism evidence="3 4">
    <name type="scientific">Roseovarius litoreus</name>
    <dbReference type="NCBI Taxonomy" id="1155722"/>
    <lineage>
        <taxon>Bacteria</taxon>
        <taxon>Pseudomonadati</taxon>
        <taxon>Pseudomonadota</taxon>
        <taxon>Alphaproteobacteria</taxon>
        <taxon>Rhodobacterales</taxon>
        <taxon>Roseobacteraceae</taxon>
        <taxon>Roseovarius</taxon>
    </lineage>
</organism>
<gene>
    <name evidence="3" type="ORF">SAMN05443432_103266</name>
</gene>
<feature type="domain" description="DNA binding HTH" evidence="2">
    <location>
        <begin position="285"/>
        <end position="323"/>
    </location>
</feature>
<dbReference type="EMBL" id="FRCB01000003">
    <property type="protein sequence ID" value="SHL88540.1"/>
    <property type="molecule type" value="Genomic_DNA"/>
</dbReference>
<evidence type="ECO:0000313" key="3">
    <source>
        <dbReference type="EMBL" id="SHL88540.1"/>
    </source>
</evidence>
<proteinExistence type="predicted"/>
<dbReference type="RefSeq" id="WP_223228350.1">
    <property type="nucleotide sequence ID" value="NZ_FRCB01000003.1"/>
</dbReference>
<evidence type="ECO:0000259" key="1">
    <source>
        <dbReference type="Pfam" id="PF01590"/>
    </source>
</evidence>
<dbReference type="SUPFAM" id="SSF55781">
    <property type="entry name" value="GAF domain-like"/>
    <property type="match status" value="1"/>
</dbReference>
<dbReference type="InterPro" id="IPR029016">
    <property type="entry name" value="GAF-like_dom_sf"/>
</dbReference>